<dbReference type="VEuPathDB" id="FungiDB:RhiirA1_484695"/>
<evidence type="ECO:0000313" key="1">
    <source>
        <dbReference type="EMBL" id="PKB93243.1"/>
    </source>
</evidence>
<reference evidence="1 2" key="2">
    <citation type="submission" date="2017-09" db="EMBL/GenBank/DDBJ databases">
        <title>Extensive intraspecific genome diversity in a model arbuscular mycorrhizal fungus.</title>
        <authorList>
            <person name="Chen E.C."/>
            <person name="Morin E."/>
            <person name="Beaudet D."/>
            <person name="Noel J."/>
            <person name="Ndikumana S."/>
            <person name="Charron P."/>
            <person name="St-Onge C."/>
            <person name="Giorgi J."/>
            <person name="Grigoriev I.V."/>
            <person name="Roux C."/>
            <person name="Martin F.M."/>
            <person name="Corradi N."/>
        </authorList>
    </citation>
    <scope>NUCLEOTIDE SEQUENCE [LARGE SCALE GENOMIC DNA]</scope>
    <source>
        <strain evidence="1 2">A5</strain>
    </source>
</reference>
<dbReference type="Proteomes" id="UP000232722">
    <property type="component" value="Unassembled WGS sequence"/>
</dbReference>
<proteinExistence type="predicted"/>
<organism evidence="1 2">
    <name type="scientific">Rhizophagus irregularis</name>
    <dbReference type="NCBI Taxonomy" id="588596"/>
    <lineage>
        <taxon>Eukaryota</taxon>
        <taxon>Fungi</taxon>
        <taxon>Fungi incertae sedis</taxon>
        <taxon>Mucoromycota</taxon>
        <taxon>Glomeromycotina</taxon>
        <taxon>Glomeromycetes</taxon>
        <taxon>Glomerales</taxon>
        <taxon>Glomeraceae</taxon>
        <taxon>Rhizophagus</taxon>
    </lineage>
</organism>
<evidence type="ECO:0000313" key="2">
    <source>
        <dbReference type="Proteomes" id="UP000232722"/>
    </source>
</evidence>
<comment type="caution">
    <text evidence="1">The sequence shown here is derived from an EMBL/GenBank/DDBJ whole genome shotgun (WGS) entry which is preliminary data.</text>
</comment>
<dbReference type="AlphaFoldDB" id="A0A2N0NF87"/>
<sequence>MDSGSGNYLVTYSNLGINKQFKTMKEQEKYKKRFTNSLKNNKNKWNYTNNRFESKSVVSKHCLKRRGDILKKHYISNKELDEYFLILKKKKEATFEREDNEVAEQSTSIELEIREQDKVLPWQEILNKFVPITRHEFHRGLNSVRDLDTLKLFYDGVRKKRRDHNVSYSYVKNQCDIKARKIKGAWY</sequence>
<name>A0A2N0NF87_9GLOM</name>
<protein>
    <submittedName>
        <fullName evidence="1">Uncharacterized protein</fullName>
    </submittedName>
</protein>
<reference evidence="1 2" key="1">
    <citation type="submission" date="2016-04" db="EMBL/GenBank/DDBJ databases">
        <title>Genome analyses suggest a sexual origin of heterokaryosis in a supposedly ancient asexual fungus.</title>
        <authorList>
            <person name="Ropars J."/>
            <person name="Sedzielewska K."/>
            <person name="Noel J."/>
            <person name="Charron P."/>
            <person name="Farinelli L."/>
            <person name="Marton T."/>
            <person name="Kruger M."/>
            <person name="Pelin A."/>
            <person name="Brachmann A."/>
            <person name="Corradi N."/>
        </authorList>
    </citation>
    <scope>NUCLEOTIDE SEQUENCE [LARGE SCALE GENOMIC DNA]</scope>
    <source>
        <strain evidence="1 2">A5</strain>
    </source>
</reference>
<accession>A0A2N0NF87</accession>
<dbReference type="EMBL" id="LLXJ01008561">
    <property type="protein sequence ID" value="PKB93243.1"/>
    <property type="molecule type" value="Genomic_DNA"/>
</dbReference>
<gene>
    <name evidence="1" type="ORF">RhiirA5_441887</name>
</gene>
<dbReference type="VEuPathDB" id="FungiDB:RhiirFUN_013566"/>